<sequence>MPPLSILLSNIILSPFWLPLWLIGFLDVDISESLRKFLMVTFPTFILIVALYVYPYERLDNHQQGMLLVILFLWFIFFLGAIALFFFAALMKSIVKNRNRR</sequence>
<organism evidence="2">
    <name type="scientific">uncultured bacterium</name>
    <name type="common">gcode 4</name>
    <dbReference type="NCBI Taxonomy" id="1234023"/>
    <lineage>
        <taxon>Bacteria</taxon>
        <taxon>environmental samples</taxon>
    </lineage>
</organism>
<reference evidence="2" key="1">
    <citation type="journal article" date="2012" name="Science">
        <title>Fermentation, hydrogen, and sulfur metabolism in multiple uncultivated bacterial phyla.</title>
        <authorList>
            <person name="Wrighton K.C."/>
            <person name="Thomas B.C."/>
            <person name="Sharon I."/>
            <person name="Miller C.S."/>
            <person name="Castelle C.J."/>
            <person name="VerBerkmoes N.C."/>
            <person name="Wilkins M.J."/>
            <person name="Hettich R.L."/>
            <person name="Lipton M.S."/>
            <person name="Williams K.H."/>
            <person name="Long P.E."/>
            <person name="Banfield J.F."/>
        </authorList>
    </citation>
    <scope>NUCLEOTIDE SEQUENCE [LARGE SCALE GENOMIC DNA]</scope>
</reference>
<keyword evidence="1" id="KW-1133">Transmembrane helix</keyword>
<evidence type="ECO:0000313" key="2">
    <source>
        <dbReference type="EMBL" id="EKE29697.1"/>
    </source>
</evidence>
<accession>K2G615</accession>
<keyword evidence="1" id="KW-0812">Transmembrane</keyword>
<gene>
    <name evidence="2" type="ORF">ACD_2C00119G0008</name>
</gene>
<dbReference type="EMBL" id="AMFJ01000119">
    <property type="protein sequence ID" value="EKE29697.1"/>
    <property type="molecule type" value="Genomic_DNA"/>
</dbReference>
<feature type="transmembrane region" description="Helical" evidence="1">
    <location>
        <begin position="37"/>
        <end position="54"/>
    </location>
</feature>
<comment type="caution">
    <text evidence="2">The sequence shown here is derived from an EMBL/GenBank/DDBJ whole genome shotgun (WGS) entry which is preliminary data.</text>
</comment>
<keyword evidence="1" id="KW-0472">Membrane</keyword>
<name>K2G615_9BACT</name>
<feature type="transmembrane region" description="Helical" evidence="1">
    <location>
        <begin position="66"/>
        <end position="91"/>
    </location>
</feature>
<dbReference type="AlphaFoldDB" id="K2G615"/>
<feature type="transmembrane region" description="Helical" evidence="1">
    <location>
        <begin position="6"/>
        <end position="25"/>
    </location>
</feature>
<evidence type="ECO:0000256" key="1">
    <source>
        <dbReference type="SAM" id="Phobius"/>
    </source>
</evidence>
<protein>
    <submittedName>
        <fullName evidence="2">Uncharacterized protein</fullName>
    </submittedName>
</protein>
<proteinExistence type="predicted"/>